<accession>A0A4P9VY07</accession>
<feature type="compositionally biased region" description="Basic and acidic residues" evidence="1">
    <location>
        <begin position="30"/>
        <end position="53"/>
    </location>
</feature>
<dbReference type="EMBL" id="ML001561">
    <property type="protein sequence ID" value="RKO83178.1"/>
    <property type="molecule type" value="Genomic_DNA"/>
</dbReference>
<feature type="region of interest" description="Disordered" evidence="1">
    <location>
        <begin position="30"/>
        <end position="79"/>
    </location>
</feature>
<evidence type="ECO:0000313" key="2">
    <source>
        <dbReference type="EMBL" id="RKO83178.1"/>
    </source>
</evidence>
<reference evidence="3" key="1">
    <citation type="journal article" date="2018" name="Nat. Microbiol.">
        <title>Leveraging single-cell genomics to expand the fungal tree of life.</title>
        <authorList>
            <person name="Ahrendt S.R."/>
            <person name="Quandt C.A."/>
            <person name="Ciobanu D."/>
            <person name="Clum A."/>
            <person name="Salamov A."/>
            <person name="Andreopoulos B."/>
            <person name="Cheng J.F."/>
            <person name="Woyke T."/>
            <person name="Pelin A."/>
            <person name="Henrissat B."/>
            <person name="Reynolds N.K."/>
            <person name="Benny G.L."/>
            <person name="Smith M.E."/>
            <person name="James T.Y."/>
            <person name="Grigoriev I.V."/>
        </authorList>
    </citation>
    <scope>NUCLEOTIDE SEQUENCE [LARGE SCALE GENOMIC DNA]</scope>
</reference>
<sequence>MTYTQEEVDAMLNEKDKEIKQKDKEIEKKDKEIKQKDKEIEGLRAQVRSDDNGHSATSSTGPAALNPVPPAIGGGNVTAGTDVRFTQAVPRAGNGLVQDDLRAPGFHEGMRQIASSGPGIPESL</sequence>
<dbReference type="AlphaFoldDB" id="A0A4P9VY07"/>
<name>A0A4P9VY07_9FUNG</name>
<evidence type="ECO:0000256" key="1">
    <source>
        <dbReference type="SAM" id="MobiDB-lite"/>
    </source>
</evidence>
<evidence type="ECO:0000313" key="3">
    <source>
        <dbReference type="Proteomes" id="UP000269721"/>
    </source>
</evidence>
<proteinExistence type="predicted"/>
<gene>
    <name evidence="2" type="ORF">BDK51DRAFT_33701</name>
</gene>
<keyword evidence="3" id="KW-1185">Reference proteome</keyword>
<dbReference type="Proteomes" id="UP000269721">
    <property type="component" value="Unassembled WGS sequence"/>
</dbReference>
<organism evidence="2 3">
    <name type="scientific">Blyttiomyces helicus</name>
    <dbReference type="NCBI Taxonomy" id="388810"/>
    <lineage>
        <taxon>Eukaryota</taxon>
        <taxon>Fungi</taxon>
        <taxon>Fungi incertae sedis</taxon>
        <taxon>Chytridiomycota</taxon>
        <taxon>Chytridiomycota incertae sedis</taxon>
        <taxon>Chytridiomycetes</taxon>
        <taxon>Chytridiomycetes incertae sedis</taxon>
        <taxon>Blyttiomyces</taxon>
    </lineage>
</organism>
<protein>
    <submittedName>
        <fullName evidence="2">Uncharacterized protein</fullName>
    </submittedName>
</protein>